<dbReference type="AlphaFoldDB" id="A0A835Q7G3"/>
<dbReference type="Proteomes" id="UP000639772">
    <property type="component" value="Chromosome 9"/>
</dbReference>
<organism evidence="1 2">
    <name type="scientific">Vanilla planifolia</name>
    <name type="common">Vanilla</name>
    <dbReference type="NCBI Taxonomy" id="51239"/>
    <lineage>
        <taxon>Eukaryota</taxon>
        <taxon>Viridiplantae</taxon>
        <taxon>Streptophyta</taxon>
        <taxon>Embryophyta</taxon>
        <taxon>Tracheophyta</taxon>
        <taxon>Spermatophyta</taxon>
        <taxon>Magnoliopsida</taxon>
        <taxon>Liliopsida</taxon>
        <taxon>Asparagales</taxon>
        <taxon>Orchidaceae</taxon>
        <taxon>Vanilloideae</taxon>
        <taxon>Vanilleae</taxon>
        <taxon>Vanilla</taxon>
    </lineage>
</organism>
<sequence length="90" mass="10534">MWLRETLGEASTISSQDHLNCIKDVYEKVLVDNDDRGVDEENLVQSLPKDLRRRVPLFEHMGSLHPSRRKHAMLLQRKEEEEGEFNDQSS</sequence>
<dbReference type="EMBL" id="JADCNM010000009">
    <property type="protein sequence ID" value="KAG0467796.1"/>
    <property type="molecule type" value="Genomic_DNA"/>
</dbReference>
<proteinExistence type="predicted"/>
<protein>
    <submittedName>
        <fullName evidence="1">Uncharacterized protein</fullName>
    </submittedName>
</protein>
<name>A0A835Q7G3_VANPL</name>
<reference evidence="1 2" key="1">
    <citation type="journal article" date="2020" name="Nat. Food">
        <title>A phased Vanilla planifolia genome enables genetic improvement of flavour and production.</title>
        <authorList>
            <person name="Hasing T."/>
            <person name="Tang H."/>
            <person name="Brym M."/>
            <person name="Khazi F."/>
            <person name="Huang T."/>
            <person name="Chambers A.H."/>
        </authorList>
    </citation>
    <scope>NUCLEOTIDE SEQUENCE [LARGE SCALE GENOMIC DNA]</scope>
    <source>
        <tissue evidence="1">Leaf</tissue>
    </source>
</reference>
<evidence type="ECO:0000313" key="1">
    <source>
        <dbReference type="EMBL" id="KAG0467796.1"/>
    </source>
</evidence>
<gene>
    <name evidence="1" type="ORF">HPP92_017124</name>
</gene>
<evidence type="ECO:0000313" key="2">
    <source>
        <dbReference type="Proteomes" id="UP000639772"/>
    </source>
</evidence>
<comment type="caution">
    <text evidence="1">The sequence shown here is derived from an EMBL/GenBank/DDBJ whole genome shotgun (WGS) entry which is preliminary data.</text>
</comment>
<accession>A0A835Q7G3</accession>